<feature type="region of interest" description="Disordered" evidence="1">
    <location>
        <begin position="952"/>
        <end position="985"/>
    </location>
</feature>
<feature type="compositionally biased region" description="Polar residues" evidence="1">
    <location>
        <begin position="1201"/>
        <end position="1228"/>
    </location>
</feature>
<feature type="compositionally biased region" description="Basic and acidic residues" evidence="1">
    <location>
        <begin position="858"/>
        <end position="872"/>
    </location>
</feature>
<feature type="region of interest" description="Disordered" evidence="1">
    <location>
        <begin position="709"/>
        <end position="730"/>
    </location>
</feature>
<dbReference type="InterPro" id="IPR037213">
    <property type="entry name" value="Run_dom_sf"/>
</dbReference>
<feature type="compositionally biased region" description="Low complexity" evidence="1">
    <location>
        <begin position="1724"/>
        <end position="1745"/>
    </location>
</feature>
<feature type="region of interest" description="Disordered" evidence="1">
    <location>
        <begin position="600"/>
        <end position="682"/>
    </location>
</feature>
<feature type="region of interest" description="Disordered" evidence="1">
    <location>
        <begin position="1300"/>
        <end position="1325"/>
    </location>
</feature>
<name>A0A075AG69_OPIVI</name>
<feature type="region of interest" description="Disordered" evidence="1">
    <location>
        <begin position="1131"/>
        <end position="1180"/>
    </location>
</feature>
<feature type="compositionally biased region" description="Low complexity" evidence="1">
    <location>
        <begin position="1546"/>
        <end position="1559"/>
    </location>
</feature>
<reference evidence="3 4" key="1">
    <citation type="submission" date="2013-11" db="EMBL/GenBank/DDBJ databases">
        <title>Opisthorchis viverrini - life in the bile duct.</title>
        <authorList>
            <person name="Young N.D."/>
            <person name="Nagarajan N."/>
            <person name="Lin S.J."/>
            <person name="Korhonen P.K."/>
            <person name="Jex A.R."/>
            <person name="Hall R.S."/>
            <person name="Safavi-Hemami H."/>
            <person name="Kaewkong W."/>
            <person name="Bertrand D."/>
            <person name="Gao S."/>
            <person name="Seet Q."/>
            <person name="Wongkham S."/>
            <person name="Teh B.T."/>
            <person name="Wongkham C."/>
            <person name="Intapan P.M."/>
            <person name="Maleewong W."/>
            <person name="Yang X."/>
            <person name="Hu M."/>
            <person name="Wang Z."/>
            <person name="Hofmann A."/>
            <person name="Sternberg P.W."/>
            <person name="Tan P."/>
            <person name="Wang J."/>
            <person name="Gasser R.B."/>
        </authorList>
    </citation>
    <scope>NUCLEOTIDE SEQUENCE [LARGE SCALE GENOMIC DNA]</scope>
</reference>
<dbReference type="KEGG" id="ovi:T265_04753"/>
<dbReference type="OrthoDB" id="9884296at2759"/>
<keyword evidence="4" id="KW-1185">Reference proteome</keyword>
<feature type="compositionally biased region" description="Polar residues" evidence="1">
    <location>
        <begin position="1634"/>
        <end position="1643"/>
    </location>
</feature>
<evidence type="ECO:0000313" key="4">
    <source>
        <dbReference type="Proteomes" id="UP000054324"/>
    </source>
</evidence>
<dbReference type="Gene3D" id="1.20.58.900">
    <property type="match status" value="1"/>
</dbReference>
<protein>
    <recommendedName>
        <fullName evidence="2">RUN domain-containing protein</fullName>
    </recommendedName>
</protein>
<dbReference type="InterPro" id="IPR004012">
    <property type="entry name" value="Run_dom"/>
</dbReference>
<feature type="compositionally biased region" description="Polar residues" evidence="1">
    <location>
        <begin position="1306"/>
        <end position="1317"/>
    </location>
</feature>
<dbReference type="InterPro" id="IPR047343">
    <property type="entry name" value="RUSC1_2"/>
</dbReference>
<evidence type="ECO:0000256" key="1">
    <source>
        <dbReference type="SAM" id="MobiDB-lite"/>
    </source>
</evidence>
<dbReference type="CTD" id="20318935"/>
<dbReference type="GeneID" id="20318935"/>
<evidence type="ECO:0000259" key="2">
    <source>
        <dbReference type="PROSITE" id="PS50826"/>
    </source>
</evidence>
<dbReference type="PROSITE" id="PS50826">
    <property type="entry name" value="RUN"/>
    <property type="match status" value="1"/>
</dbReference>
<organism evidence="3 4">
    <name type="scientific">Opisthorchis viverrini</name>
    <name type="common">Southeast Asian liver fluke</name>
    <dbReference type="NCBI Taxonomy" id="6198"/>
    <lineage>
        <taxon>Eukaryota</taxon>
        <taxon>Metazoa</taxon>
        <taxon>Spiralia</taxon>
        <taxon>Lophotrochozoa</taxon>
        <taxon>Platyhelminthes</taxon>
        <taxon>Trematoda</taxon>
        <taxon>Digenea</taxon>
        <taxon>Opisthorchiida</taxon>
        <taxon>Opisthorchiata</taxon>
        <taxon>Opisthorchiidae</taxon>
        <taxon>Opisthorchis</taxon>
    </lineage>
</organism>
<feature type="domain" description="RUN" evidence="2">
    <location>
        <begin position="1379"/>
        <end position="1528"/>
    </location>
</feature>
<feature type="region of interest" description="Disordered" evidence="1">
    <location>
        <begin position="469"/>
        <end position="501"/>
    </location>
</feature>
<dbReference type="SUPFAM" id="SSF140741">
    <property type="entry name" value="RUN domain-like"/>
    <property type="match status" value="1"/>
</dbReference>
<accession>A0A075AG69</accession>
<sequence>MDVDAAKQWSLDWHLPLNDEKCVHVSFGGDSANAFVMHGEKGPEKIMRIDAKKDMVIWVSSNLSFAPHHEKSAQKAFAVLRMIRRTFSRITGDVRPLLEYANKVVYSGRTKDVTLIERVQRAATRIVAGLKSVDYETRLATLDLFPLEYRRLQGDLILTYALFEQSLTNRFFTVDPANTRRGHSLTILLAHLFEHSRHDSRSEDGLQYLDMKIHLPDPAQPIEKTDERKWNFGNSPPSSVEIQHEVFLQRNNQGMVCTLRFSNKLLKLMYDPLSAYATYCFPAREDTYPRNDLSSHTKPSVLMNSNDLTDHHIDMLQHNNVNQFDSSDPNSVGSNAPMVSSVWLEQGDYFFDDEFSVPFDTNLQDDLVQNELNMNGMTVSLGPTVPPARTNLQLEQSRSDSCICTPGDSGESGLISAHPEQLVPPYLSEPPHRHPQLMGAMQNTSVTPSQNGAIYESTNGVMQSELNRVGTESGSGHHKRDFQSNGVSQPSPNASQFSGQSGSTSWMQMVMERSCNPDLKALLSRAAMAVDYKLAYGESLPIDSSTGSLLQQLIRERFDERPNNCSRGLARSLSQGDLLTAASLAGLRYALDQAAQCLPRADERSVEAKSVGVTARGESVDSPSISDSAEVGAPNTTTWAKRHGSRESLKRKFLTTKEPTTTPQVPAVSDTSNKLETSDQPENVNPWRMMKQAHGTLITWNQLKRTLKTGQPLERGPHTRESRREQHGRRACDVVSEQVNTGGTDLCVTSDTQLLENAYSRPTCRSRSQPVSANHYMYRFSGTLLEIFMRAKADEGAVRCVYNASSDLGDNLDSATRMRSSAADPRPTGSSSQMPATAVRIGHRRSVGSGTEPTKLLSETDRHPLLRGDRILPQRFQPPDLSTTSSSGEQSNNRFTRHFGAQFPSLDAYTQAVTTVAPNPLRCSSPVWSPSLPTRCNMGGIKPSHYAFIRHSHPRHSSRPQSFDPSRTAIPHKTPPVDDKSSNHSPELAACLTASVGPDSPYMAALRADYMADGYSAGWLGNPRASIAYPGLGLLSIPRPSRLTGAAFLSHTLPDLSFLGKAGAEEERKGTPTMPKRVASCRFHGRITNGHCGAKCTCRSVPAGRNGAPAWLHPRSRLTGKPRRPELKAYTFSPDLTDVLDQSNNDVSPHDAQNPTDGKPSIPDIVPINRFGASDSSDADPRLRLHLSHRLRYKVDRSTSEPELNSTSRLTFRSTGDDQSYENPSALLTSSGQNCYGWDDNNSSNKSYDLFTPHGRRPKKSVSFSGKIRLLRVQNGVESPTSPEPKVIPRNWGLYGQETPLAEFNPRNSPGRDTNQPGELPRQSDVDVRYHAMVNDVIKAVQETVAYYSTATTSNPDPAGNGCTTADPLPYSAIAALGSAGRQPLLAVVGPLTVLLSDGLLPPTKPIFITKPRTRLWQMVEESCRPGPLLSGVAYRVLSDAVSQVKALTSITLEKVKFKAFICACLNAKALPMWLNAVVANESLLSRFYCEDAFVRQCRATQRGLHADLLTHLEQLLAYPFNLDLAVEVRKPLFTDPSTGANRNLGSQSTGAATATTSSPLVLNSTQQPGLPPKVAARANIPPAVVVTRKATPTAPSVPARNRLSPPLPSGGTTATVHHYPQHHLPGQRPIPLKNTTSRSSRQTGDESGVSTSASSEPRTTDPTKSTGKRPTQTSQAPQSASATASQVRGRLKTALSNFRRSAPLSESISKKATTTEPGAPTNSMTATPSRPTTTTGIPTSDSISKPPSRFDNNSRPRPPLPDTKPNIASKLRQPSNISGPR</sequence>
<feature type="region of interest" description="Disordered" evidence="1">
    <location>
        <begin position="1536"/>
        <end position="1575"/>
    </location>
</feature>
<dbReference type="PANTHER" id="PTHR15591">
    <property type="entry name" value="RUN AND SH3 DOMAIN CONTAINING"/>
    <property type="match status" value="1"/>
</dbReference>
<dbReference type="STRING" id="6198.A0A075AG69"/>
<dbReference type="Pfam" id="PF02759">
    <property type="entry name" value="RUN"/>
    <property type="match status" value="1"/>
</dbReference>
<feature type="compositionally biased region" description="Basic and acidic residues" evidence="1">
    <location>
        <begin position="715"/>
        <end position="730"/>
    </location>
</feature>
<feature type="compositionally biased region" description="Polar residues" evidence="1">
    <location>
        <begin position="1773"/>
        <end position="1782"/>
    </location>
</feature>
<feature type="compositionally biased region" description="Polar residues" evidence="1">
    <location>
        <begin position="1695"/>
        <end position="1723"/>
    </location>
</feature>
<dbReference type="Proteomes" id="UP000054324">
    <property type="component" value="Unassembled WGS sequence"/>
</dbReference>
<feature type="compositionally biased region" description="Polar residues" evidence="1">
    <location>
        <begin position="809"/>
        <end position="819"/>
    </location>
</feature>
<feature type="region of interest" description="Disordered" evidence="1">
    <location>
        <begin position="1196"/>
        <end position="1228"/>
    </location>
</feature>
<proteinExistence type="predicted"/>
<dbReference type="GO" id="GO:0031410">
    <property type="term" value="C:cytoplasmic vesicle"/>
    <property type="evidence" value="ECO:0007669"/>
    <property type="project" value="TreeGrafter"/>
</dbReference>
<dbReference type="CDD" id="cd17685">
    <property type="entry name" value="RUN_RUSC"/>
    <property type="match status" value="1"/>
</dbReference>
<feature type="compositionally biased region" description="Polar residues" evidence="1">
    <location>
        <begin position="1536"/>
        <end position="1545"/>
    </location>
</feature>
<gene>
    <name evidence="3" type="ORF">T265_04753</name>
</gene>
<feature type="region of interest" description="Disordered" evidence="1">
    <location>
        <begin position="809"/>
        <end position="893"/>
    </location>
</feature>
<feature type="compositionally biased region" description="Polar residues" evidence="1">
    <location>
        <begin position="1649"/>
        <end position="1670"/>
    </location>
</feature>
<dbReference type="SMART" id="SM00593">
    <property type="entry name" value="RUN"/>
    <property type="match status" value="1"/>
</dbReference>
<feature type="compositionally biased region" description="Low complexity" evidence="1">
    <location>
        <begin position="1671"/>
        <end position="1687"/>
    </location>
</feature>
<dbReference type="PANTHER" id="PTHR15591:SF16">
    <property type="entry name" value="FARNESYL PYROPHOSPHATE SYNTHASE"/>
    <property type="match status" value="1"/>
</dbReference>
<feature type="compositionally biased region" description="Polar residues" evidence="1">
    <location>
        <begin position="657"/>
        <end position="682"/>
    </location>
</feature>
<evidence type="ECO:0000313" key="3">
    <source>
        <dbReference type="EMBL" id="KER28449.1"/>
    </source>
</evidence>
<feature type="region of interest" description="Disordered" evidence="1">
    <location>
        <begin position="1592"/>
        <end position="1782"/>
    </location>
</feature>
<feature type="compositionally biased region" description="Polar residues" evidence="1">
    <location>
        <begin position="880"/>
        <end position="893"/>
    </location>
</feature>
<dbReference type="EMBL" id="KL596699">
    <property type="protein sequence ID" value="KER28449.1"/>
    <property type="molecule type" value="Genomic_DNA"/>
</dbReference>
<feature type="compositionally biased region" description="Polar residues" evidence="1">
    <location>
        <begin position="1140"/>
        <end position="1156"/>
    </location>
</feature>
<feature type="compositionally biased region" description="Polar residues" evidence="1">
    <location>
        <begin position="483"/>
        <end position="501"/>
    </location>
</feature>
<feature type="compositionally biased region" description="Polar residues" evidence="1">
    <location>
        <begin position="1560"/>
        <end position="1569"/>
    </location>
</feature>
<dbReference type="RefSeq" id="XP_009167830.1">
    <property type="nucleotide sequence ID" value="XM_009169566.1"/>
</dbReference>